<evidence type="ECO:0000313" key="2">
    <source>
        <dbReference type="Proteomes" id="UP000005837"/>
    </source>
</evidence>
<protein>
    <submittedName>
        <fullName evidence="1">Uncharacterized protein</fullName>
    </submittedName>
</protein>
<sequence>MVDGFQPAHGFFKGFRFFLGHGGFAAVRFKGGIVAQRAGGFQVAPLCGRLPENL</sequence>
<organism evidence="1 2">
    <name type="scientific">Eikenella corrodens ATCC 23834</name>
    <dbReference type="NCBI Taxonomy" id="546274"/>
    <lineage>
        <taxon>Bacteria</taxon>
        <taxon>Pseudomonadati</taxon>
        <taxon>Pseudomonadota</taxon>
        <taxon>Betaproteobacteria</taxon>
        <taxon>Neisseriales</taxon>
        <taxon>Neisseriaceae</taxon>
        <taxon>Eikenella</taxon>
    </lineage>
</organism>
<reference evidence="1 2" key="1">
    <citation type="submission" date="2009-01" db="EMBL/GenBank/DDBJ databases">
        <authorList>
            <person name="Fulton L."/>
            <person name="Clifton S."/>
            <person name="Chinwalla A.T."/>
            <person name="Mitreva M."/>
            <person name="Sodergren E."/>
            <person name="Weinstock G."/>
            <person name="Clifton S."/>
            <person name="Dooling D.J."/>
            <person name="Fulton B."/>
            <person name="Minx P."/>
            <person name="Pepin K.H."/>
            <person name="Johnson M."/>
            <person name="Bhonagiri V."/>
            <person name="Nash W.E."/>
            <person name="Mardis E.R."/>
            <person name="Wilson R.K."/>
        </authorList>
    </citation>
    <scope>NUCLEOTIDE SEQUENCE [LARGE SCALE GENOMIC DNA]</scope>
    <source>
        <strain evidence="1 2">ATCC 23834</strain>
    </source>
</reference>
<comment type="caution">
    <text evidence="1">The sequence shown here is derived from an EMBL/GenBank/DDBJ whole genome shotgun (WGS) entry which is preliminary data.</text>
</comment>
<dbReference type="Proteomes" id="UP000005837">
    <property type="component" value="Unassembled WGS sequence"/>
</dbReference>
<accession>C0DVK5</accession>
<dbReference type="AlphaFoldDB" id="C0DVK5"/>
<dbReference type="HOGENOM" id="CLU_3042983_0_0_4"/>
<proteinExistence type="predicted"/>
<dbReference type="EMBL" id="ACEA01000023">
    <property type="protein sequence ID" value="EEG23878.1"/>
    <property type="molecule type" value="Genomic_DNA"/>
</dbReference>
<gene>
    <name evidence="1" type="ORF">EIKCOROL_01393</name>
</gene>
<evidence type="ECO:0000313" key="1">
    <source>
        <dbReference type="EMBL" id="EEG23878.1"/>
    </source>
</evidence>
<name>C0DVK5_EIKCO</name>